<accession>A0A8S9RZU5</accession>
<reference evidence="2" key="1">
    <citation type="submission" date="2019-12" db="EMBL/GenBank/DDBJ databases">
        <title>Genome sequencing and annotation of Brassica cretica.</title>
        <authorList>
            <person name="Studholme D.J."/>
            <person name="Sarris P."/>
        </authorList>
    </citation>
    <scope>NUCLEOTIDE SEQUENCE</scope>
    <source>
        <strain evidence="2">PFS-109/04</strain>
        <tissue evidence="2">Leaf</tissue>
    </source>
</reference>
<evidence type="ECO:0000313" key="2">
    <source>
        <dbReference type="EMBL" id="KAF3585632.1"/>
    </source>
</evidence>
<proteinExistence type="predicted"/>
<sequence>MNQRCFLSQPLVQPKSTVRIMGKDHGLIVSAHHENVLNPIISKGKHIFTWLKNVLLKPFYEEFYLSCALKEIWCRKMHEPKLLRPKNQFDFIYDEKFSDLAFSLSFPNRFTVWPNFKIDKPIFGDQFTCLMLAHVLDDYPKNLDPVFDVLMIEKPFEYRFIRFDVVSLVVLDEQDKHDHFPRRASNDGRQRTWNYLMKKTLKLQGSTMVLRTNPFEEGEYDAPQYMDQYMKPDQDGDQDDQIIPTEVQAADRPRQTDRAVYRIDPPAAGEELRLEPRPDDRTHRTGARLPRPTRPAKTDGRARTHFDRVETETDHCLSLLVRLIRAECPDERTDGSAGQYDQFLNFDDQNFSKARILQLSKDLGRTGTKMMHGPYPADYPKGASPVLNFSSFLGVVSSKQTPLSVGLVSHIKQRFKIASLLDRFGRAIRIQEEVFHACDLRNFAGEELRSKACAENLAVHSGMTSGLVELAVGIILELVPGPGISGSLSLFGVDSVIMFALEIFSFVVDIPVVTRVFPSRGRLLRVVWSLPRRNHLVQTNLDLQANALVRWSCESYQATVQDRLFVGPVSHIRQQSGSGRSPHSIRSPLGVHIFSNPVE</sequence>
<evidence type="ECO:0000313" key="3">
    <source>
        <dbReference type="Proteomes" id="UP000712600"/>
    </source>
</evidence>
<gene>
    <name evidence="2" type="ORF">F2Q69_00028893</name>
</gene>
<organism evidence="2 3">
    <name type="scientific">Brassica cretica</name>
    <name type="common">Mustard</name>
    <dbReference type="NCBI Taxonomy" id="69181"/>
    <lineage>
        <taxon>Eukaryota</taxon>
        <taxon>Viridiplantae</taxon>
        <taxon>Streptophyta</taxon>
        <taxon>Embryophyta</taxon>
        <taxon>Tracheophyta</taxon>
        <taxon>Spermatophyta</taxon>
        <taxon>Magnoliopsida</taxon>
        <taxon>eudicotyledons</taxon>
        <taxon>Gunneridae</taxon>
        <taxon>Pentapetalae</taxon>
        <taxon>rosids</taxon>
        <taxon>malvids</taxon>
        <taxon>Brassicales</taxon>
        <taxon>Brassicaceae</taxon>
        <taxon>Brassiceae</taxon>
        <taxon>Brassica</taxon>
    </lineage>
</organism>
<name>A0A8S9RZU5_BRACR</name>
<protein>
    <submittedName>
        <fullName evidence="2">Uncharacterized protein</fullName>
    </submittedName>
</protein>
<dbReference type="AlphaFoldDB" id="A0A8S9RZU5"/>
<comment type="caution">
    <text evidence="2">The sequence shown here is derived from an EMBL/GenBank/DDBJ whole genome shotgun (WGS) entry which is preliminary data.</text>
</comment>
<feature type="compositionally biased region" description="Basic and acidic residues" evidence="1">
    <location>
        <begin position="270"/>
        <end position="283"/>
    </location>
</feature>
<evidence type="ECO:0000256" key="1">
    <source>
        <dbReference type="SAM" id="MobiDB-lite"/>
    </source>
</evidence>
<dbReference type="Proteomes" id="UP000712600">
    <property type="component" value="Unassembled WGS sequence"/>
</dbReference>
<feature type="region of interest" description="Disordered" evidence="1">
    <location>
        <begin position="265"/>
        <end position="301"/>
    </location>
</feature>
<dbReference type="EMBL" id="QGKX02000088">
    <property type="protein sequence ID" value="KAF3585632.1"/>
    <property type="molecule type" value="Genomic_DNA"/>
</dbReference>